<dbReference type="InterPro" id="IPR044824">
    <property type="entry name" value="MAIN-like"/>
</dbReference>
<dbReference type="AlphaFoldDB" id="A0ABC8IUS6"/>
<dbReference type="InterPro" id="IPR019557">
    <property type="entry name" value="AminoTfrase-like_pln_mobile"/>
</dbReference>
<evidence type="ECO:0000256" key="1">
    <source>
        <dbReference type="SAM" id="MobiDB-lite"/>
    </source>
</evidence>
<feature type="domain" description="Aminotransferase-like plant mobile" evidence="2">
    <location>
        <begin position="1"/>
        <end position="66"/>
    </location>
</feature>
<reference evidence="3 4" key="1">
    <citation type="submission" date="2022-03" db="EMBL/GenBank/DDBJ databases">
        <authorList>
            <person name="Macdonald S."/>
            <person name="Ahmed S."/>
            <person name="Newling K."/>
        </authorList>
    </citation>
    <scope>NUCLEOTIDE SEQUENCE [LARGE SCALE GENOMIC DNA]</scope>
</reference>
<keyword evidence="4" id="KW-1185">Reference proteome</keyword>
<comment type="caution">
    <text evidence="3">The sequence shown here is derived from an EMBL/GenBank/DDBJ whole genome shotgun (WGS) entry which is preliminary data.</text>
</comment>
<evidence type="ECO:0000259" key="2">
    <source>
        <dbReference type="Pfam" id="PF10536"/>
    </source>
</evidence>
<dbReference type="PANTHER" id="PTHR46033">
    <property type="entry name" value="PROTEIN MAIN-LIKE 2"/>
    <property type="match status" value="1"/>
</dbReference>
<proteinExistence type="predicted"/>
<dbReference type="PANTHER" id="PTHR46033:SF73">
    <property type="entry name" value="AMINOTRANSFERASE-LIKE, MOBILE DOMAIN PROTEIN-RELATED"/>
    <property type="match status" value="1"/>
</dbReference>
<sequence length="128" mass="14048">MGIAEKWCPNTKTFVFPWGETTITLEDVMLLLGFSVFATLDGSGEKSKEKLEEERVILQKGQGRMINEAIFPVDVTYGGEDASEQLGKKSRSEVDNNDSDPHQELCSVRADGNCGFMSSDSSLSKCCV</sequence>
<gene>
    <name evidence="3" type="ORF">ERUC_LOCUS3069</name>
</gene>
<dbReference type="Proteomes" id="UP001642260">
    <property type="component" value="Unassembled WGS sequence"/>
</dbReference>
<protein>
    <recommendedName>
        <fullName evidence="2">Aminotransferase-like plant mobile domain-containing protein</fullName>
    </recommendedName>
</protein>
<feature type="region of interest" description="Disordered" evidence="1">
    <location>
        <begin position="80"/>
        <end position="104"/>
    </location>
</feature>
<organism evidence="3 4">
    <name type="scientific">Eruca vesicaria subsp. sativa</name>
    <name type="common">Garden rocket</name>
    <name type="synonym">Eruca sativa</name>
    <dbReference type="NCBI Taxonomy" id="29727"/>
    <lineage>
        <taxon>Eukaryota</taxon>
        <taxon>Viridiplantae</taxon>
        <taxon>Streptophyta</taxon>
        <taxon>Embryophyta</taxon>
        <taxon>Tracheophyta</taxon>
        <taxon>Spermatophyta</taxon>
        <taxon>Magnoliopsida</taxon>
        <taxon>eudicotyledons</taxon>
        <taxon>Gunneridae</taxon>
        <taxon>Pentapetalae</taxon>
        <taxon>rosids</taxon>
        <taxon>malvids</taxon>
        <taxon>Brassicales</taxon>
        <taxon>Brassicaceae</taxon>
        <taxon>Brassiceae</taxon>
        <taxon>Eruca</taxon>
    </lineage>
</organism>
<evidence type="ECO:0000313" key="3">
    <source>
        <dbReference type="EMBL" id="CAH8301855.1"/>
    </source>
</evidence>
<accession>A0ABC8IUS6</accession>
<evidence type="ECO:0000313" key="4">
    <source>
        <dbReference type="Proteomes" id="UP001642260"/>
    </source>
</evidence>
<feature type="compositionally biased region" description="Basic and acidic residues" evidence="1">
    <location>
        <begin position="86"/>
        <end position="103"/>
    </location>
</feature>
<dbReference type="EMBL" id="CAKOAT010055933">
    <property type="protein sequence ID" value="CAH8301855.1"/>
    <property type="molecule type" value="Genomic_DNA"/>
</dbReference>
<name>A0ABC8IUS6_ERUVS</name>
<dbReference type="Pfam" id="PF10536">
    <property type="entry name" value="PMD"/>
    <property type="match status" value="1"/>
</dbReference>